<keyword evidence="3" id="KW-1185">Reference proteome</keyword>
<name>A0ABR1YM50_9PEZI</name>
<evidence type="ECO:0008006" key="4">
    <source>
        <dbReference type="Google" id="ProtNLM"/>
    </source>
</evidence>
<protein>
    <recommendedName>
        <fullName evidence="4">Secreted protein</fullName>
    </recommendedName>
</protein>
<gene>
    <name evidence="2" type="ORF">HDK90DRAFT_271364</name>
</gene>
<organism evidence="2 3">
    <name type="scientific">Phyllosticta capitalensis</name>
    <dbReference type="NCBI Taxonomy" id="121624"/>
    <lineage>
        <taxon>Eukaryota</taxon>
        <taxon>Fungi</taxon>
        <taxon>Dikarya</taxon>
        <taxon>Ascomycota</taxon>
        <taxon>Pezizomycotina</taxon>
        <taxon>Dothideomycetes</taxon>
        <taxon>Dothideomycetes incertae sedis</taxon>
        <taxon>Botryosphaeriales</taxon>
        <taxon>Phyllostictaceae</taxon>
        <taxon>Phyllosticta</taxon>
    </lineage>
</organism>
<keyword evidence="1" id="KW-0732">Signal</keyword>
<sequence length="131" mass="15219">MGKSRMSSHFLVMLLLPPFTPCRATYIFRSATAHWIVKPDTEVLTHHEIVIKMRTPRCMLPWHPCPLNFLSADWFRTLFPKRKDSKTRLKQRQQSPPQSPLAYCRASQAKHTHGVHHKADAVSTETMYPLL</sequence>
<feature type="signal peptide" evidence="1">
    <location>
        <begin position="1"/>
        <end position="24"/>
    </location>
</feature>
<dbReference type="EMBL" id="JBBWRZ010000006">
    <property type="protein sequence ID" value="KAK8233575.1"/>
    <property type="molecule type" value="Genomic_DNA"/>
</dbReference>
<reference evidence="2 3" key="1">
    <citation type="submission" date="2024-04" db="EMBL/GenBank/DDBJ databases">
        <title>Phyllosticta paracitricarpa is synonymous to the EU quarantine fungus P. citricarpa based on phylogenomic analyses.</title>
        <authorList>
            <consortium name="Lawrence Berkeley National Laboratory"/>
            <person name="Van Ingen-Buijs V.A."/>
            <person name="Van Westerhoven A.C."/>
            <person name="Haridas S."/>
            <person name="Skiadas P."/>
            <person name="Martin F."/>
            <person name="Groenewald J.Z."/>
            <person name="Crous P.W."/>
            <person name="Seidl M.F."/>
        </authorList>
    </citation>
    <scope>NUCLEOTIDE SEQUENCE [LARGE SCALE GENOMIC DNA]</scope>
    <source>
        <strain evidence="2 3">CBS 123374</strain>
    </source>
</reference>
<feature type="chain" id="PRO_5047521955" description="Secreted protein" evidence="1">
    <location>
        <begin position="25"/>
        <end position="131"/>
    </location>
</feature>
<accession>A0ABR1YM50</accession>
<proteinExistence type="predicted"/>
<evidence type="ECO:0000256" key="1">
    <source>
        <dbReference type="SAM" id="SignalP"/>
    </source>
</evidence>
<evidence type="ECO:0000313" key="2">
    <source>
        <dbReference type="EMBL" id="KAK8233575.1"/>
    </source>
</evidence>
<dbReference type="Proteomes" id="UP001492380">
    <property type="component" value="Unassembled WGS sequence"/>
</dbReference>
<evidence type="ECO:0000313" key="3">
    <source>
        <dbReference type="Proteomes" id="UP001492380"/>
    </source>
</evidence>
<comment type="caution">
    <text evidence="2">The sequence shown here is derived from an EMBL/GenBank/DDBJ whole genome shotgun (WGS) entry which is preliminary data.</text>
</comment>